<name>F6VKM5_XENTR</name>
<dbReference type="InterPro" id="IPR036322">
    <property type="entry name" value="WD40_repeat_dom_sf"/>
</dbReference>
<dbReference type="SUPFAM" id="SSF50978">
    <property type="entry name" value="WD40 repeat-like"/>
    <property type="match status" value="1"/>
</dbReference>
<dbReference type="InterPro" id="IPR001680">
    <property type="entry name" value="WD40_rpt"/>
</dbReference>
<feature type="repeat" description="WD" evidence="8">
    <location>
        <begin position="165"/>
        <end position="207"/>
    </location>
</feature>
<dbReference type="eggNOG" id="KOG0284">
    <property type="taxonomic scope" value="Eukaryota"/>
</dbReference>
<evidence type="ECO:0000313" key="9">
    <source>
        <dbReference type="Ensembl" id="ENSXETP00000014773"/>
    </source>
</evidence>
<dbReference type="HOGENOM" id="CLU_051285_0_0_1"/>
<dbReference type="PANTHER" id="PTHR46853:SF1">
    <property type="entry name" value="METHYLOSOME PROTEIN 50"/>
    <property type="match status" value="1"/>
</dbReference>
<protein>
    <recommendedName>
        <fullName evidence="5">Methylosome protein WDR77</fullName>
    </recommendedName>
    <alternativeName>
        <fullName evidence="7">Methylosome protein 50</fullName>
    </alternativeName>
    <alternativeName>
        <fullName evidence="6">WD repeat-containing protein 77</fullName>
    </alternativeName>
</protein>
<dbReference type="AlphaFoldDB" id="F6VKM5"/>
<reference evidence="9" key="2">
    <citation type="submission" date="2011-06" db="UniProtKB">
        <authorList>
            <consortium name="Ensembl"/>
        </authorList>
    </citation>
    <scope>IDENTIFICATION</scope>
</reference>
<dbReference type="PANTHER" id="PTHR46853">
    <property type="entry name" value="METHYLOSOME PROTEIN 50"/>
    <property type="match status" value="1"/>
</dbReference>
<evidence type="ECO:0000256" key="6">
    <source>
        <dbReference type="ARBA" id="ARBA00041554"/>
    </source>
</evidence>
<dbReference type="ExpressionAtlas" id="F6VKM5">
    <property type="expression patterns" value="differential"/>
</dbReference>
<dbReference type="PROSITE" id="PS50082">
    <property type="entry name" value="WD_REPEATS_2"/>
    <property type="match status" value="2"/>
</dbReference>
<dbReference type="GeneTree" id="ENSGT00390000010711"/>
<dbReference type="PROSITE" id="PS00678">
    <property type="entry name" value="WD_REPEATS_1"/>
    <property type="match status" value="1"/>
</dbReference>
<evidence type="ECO:0000256" key="7">
    <source>
        <dbReference type="ARBA" id="ARBA00041769"/>
    </source>
</evidence>
<dbReference type="InterPro" id="IPR019775">
    <property type="entry name" value="WD40_repeat_CS"/>
</dbReference>
<reference evidence="9" key="1">
    <citation type="journal article" date="2010" name="Science">
        <title>The genome of the Western clawed frog Xenopus tropicalis.</title>
        <authorList>
            <person name="Hellsten U."/>
            <person name="Harland R.M."/>
            <person name="Gilchrist M.J."/>
            <person name="Hendrix D."/>
            <person name="Jurka J."/>
            <person name="Kapitonov V."/>
            <person name="Ovcharenko I."/>
            <person name="Putnam N.H."/>
            <person name="Shu S."/>
            <person name="Taher L."/>
            <person name="Blitz I.L."/>
            <person name="Blumberg B."/>
            <person name="Dichmann D.S."/>
            <person name="Dubchak I."/>
            <person name="Amaya E."/>
            <person name="Detter J.C."/>
            <person name="Fletcher R."/>
            <person name="Gerhard D.S."/>
            <person name="Goodstein D."/>
            <person name="Graves T."/>
            <person name="Grigoriev I.V."/>
            <person name="Grimwood J."/>
            <person name="Kawashima T."/>
            <person name="Lindquist E."/>
            <person name="Lucas S.M."/>
            <person name="Mead P.E."/>
            <person name="Mitros T."/>
            <person name="Ogino H."/>
            <person name="Ohta Y."/>
            <person name="Poliakov A.V."/>
            <person name="Pollet N."/>
            <person name="Robert J."/>
            <person name="Salamov A."/>
            <person name="Sater A.K."/>
            <person name="Schmutz J."/>
            <person name="Terry A."/>
            <person name="Vize P.D."/>
            <person name="Warren W.C."/>
            <person name="Wells D."/>
            <person name="Wills A."/>
            <person name="Wilson R.K."/>
            <person name="Zimmerman L.B."/>
            <person name="Zorn A.M."/>
            <person name="Grainger R."/>
            <person name="Grammer T."/>
            <person name="Khokha M.K."/>
            <person name="Richardson P.M."/>
            <person name="Rokhsar D.S."/>
        </authorList>
    </citation>
    <scope>NUCLEOTIDE SEQUENCE [LARGE SCALE GENOMIC DNA]</scope>
    <source>
        <strain evidence="9">Nigerian</strain>
    </source>
</reference>
<evidence type="ECO:0000256" key="4">
    <source>
        <dbReference type="ARBA" id="ARBA00022737"/>
    </source>
</evidence>
<dbReference type="PROSITE" id="PS50294">
    <property type="entry name" value="WD_REPEATS_REGION"/>
    <property type="match status" value="1"/>
</dbReference>
<keyword evidence="4" id="KW-0677">Repeat</keyword>
<dbReference type="InterPro" id="IPR015943">
    <property type="entry name" value="WD40/YVTN_repeat-like_dom_sf"/>
</dbReference>
<comment type="subcellular location">
    <subcellularLocation>
        <location evidence="1">Cytoplasm</location>
    </subcellularLocation>
</comment>
<evidence type="ECO:0000256" key="3">
    <source>
        <dbReference type="ARBA" id="ARBA00022574"/>
    </source>
</evidence>
<dbReference type="GO" id="GO:0005737">
    <property type="term" value="C:cytoplasm"/>
    <property type="evidence" value="ECO:0007669"/>
    <property type="project" value="UniProtKB-SubCell"/>
</dbReference>
<accession>F6VKM5</accession>
<dbReference type="Pfam" id="PF00400">
    <property type="entry name" value="WD40"/>
    <property type="match status" value="3"/>
</dbReference>
<evidence type="ECO:0000256" key="1">
    <source>
        <dbReference type="ARBA" id="ARBA00004496"/>
    </source>
</evidence>
<gene>
    <name evidence="9" type="primary">wdr77</name>
</gene>
<dbReference type="STRING" id="8364.ENSXETP00000014773"/>
<dbReference type="InterPro" id="IPR052139">
    <property type="entry name" value="Methylosome_Comp_WDR77"/>
</dbReference>
<proteinExistence type="predicted"/>
<dbReference type="SMART" id="SM00320">
    <property type="entry name" value="WD40"/>
    <property type="match status" value="6"/>
</dbReference>
<sequence length="345" mass="37617">MSKGSPWGSPVTAPACMEVQIGAVRYRRDGALLLAASSLSSRTWGGSIWVFKDPDSAPNESLCTAGVQTEAGVTDVAWVSEKGILVASDSGAVELWEILEKESLLVNKFTKYEHDDIVKSLSVFSDGTQAVSGGKDFSVKVWDLTQKTLLNSYIVLLPFFITVNSPAHSSEVNCVAACPGKEAIFLSCGEDGKILLWDTRKPKPATRIDFCTPDTIPTSVTWHPEKDDTFACGDEIGNVYLVNLKNLDSVQKSSVHSQSITGLAYSYHSSPYLASISEDCTVAVYDSDFSEAFRDLSHRDFVTGVAWSPLDHSKFTTVGWDHKVLHHHLPAEGRPEKPLVTKAED</sequence>
<dbReference type="FunCoup" id="F6VKM5">
    <property type="interactions" value="3535"/>
</dbReference>
<dbReference type="Bgee" id="ENSXETG00000006758">
    <property type="expression patterns" value="Expressed in egg cell and 13 other cell types or tissues"/>
</dbReference>
<keyword evidence="3 8" id="KW-0853">WD repeat</keyword>
<organism evidence="9">
    <name type="scientific">Xenopus tropicalis</name>
    <name type="common">Western clawed frog</name>
    <name type="synonym">Silurana tropicalis</name>
    <dbReference type="NCBI Taxonomy" id="8364"/>
    <lineage>
        <taxon>Eukaryota</taxon>
        <taxon>Metazoa</taxon>
        <taxon>Chordata</taxon>
        <taxon>Craniata</taxon>
        <taxon>Vertebrata</taxon>
        <taxon>Euteleostomi</taxon>
        <taxon>Amphibia</taxon>
        <taxon>Batrachia</taxon>
        <taxon>Anura</taxon>
        <taxon>Pipoidea</taxon>
        <taxon>Pipidae</taxon>
        <taxon>Xenopodinae</taxon>
        <taxon>Xenopus</taxon>
        <taxon>Silurana</taxon>
    </lineage>
</organism>
<evidence type="ECO:0000256" key="2">
    <source>
        <dbReference type="ARBA" id="ARBA00022490"/>
    </source>
</evidence>
<dbReference type="Gene3D" id="2.130.10.10">
    <property type="entry name" value="YVTN repeat-like/Quinoprotein amine dehydrogenase"/>
    <property type="match status" value="1"/>
</dbReference>
<keyword evidence="2" id="KW-0963">Cytoplasm</keyword>
<dbReference type="PaxDb" id="8364-ENSXETP00000013311"/>
<dbReference type="InParanoid" id="F6VKM5"/>
<dbReference type="Ensembl" id="ENSXETT00000014773">
    <property type="protein sequence ID" value="ENSXETP00000014773"/>
    <property type="gene ID" value="ENSXETG00000006758"/>
</dbReference>
<dbReference type="Xenbase" id="XB-GENE-972898">
    <property type="gene designation" value="wdr77"/>
</dbReference>
<evidence type="ECO:0000256" key="5">
    <source>
        <dbReference type="ARBA" id="ARBA00040457"/>
    </source>
</evidence>
<evidence type="ECO:0000256" key="8">
    <source>
        <dbReference type="PROSITE-ProRule" id="PRU00221"/>
    </source>
</evidence>
<feature type="repeat" description="WD" evidence="8">
    <location>
        <begin position="111"/>
        <end position="152"/>
    </location>
</feature>